<sequence>METLQVVMPRSGEPDVLELRRRQVRPPGPGQALVRVAATGVVSAEVQMLRGRYFAQPKFPFVPGYDLVGTVEAAGPDAAVPVGQQVAAMTRTGAWTERIVLPTAHLVPVPDELDAGEVVALITNGVTAYQMVHRAAKVKAGQTVLAHGAAGGVGTLLVQLALRAGAQVIGTASPPKHDRLRELGAIPLDYRQPHLADRVREIVPDGVAAVFDHGTGPGLHESWRSLARGGRLVAYGTTSSLDDTGWRFTPLLSTVGKLLWWSLRPGRRRWTFYGLSQNKNFDEDLTTLLELLRTGELRPEVAARLPLSEAAKALQMLIDRTVVGKIILLP</sequence>
<dbReference type="PANTHER" id="PTHR43677:SF4">
    <property type="entry name" value="QUINONE OXIDOREDUCTASE-LIKE PROTEIN 2"/>
    <property type="match status" value="1"/>
</dbReference>
<dbReference type="InterPro" id="IPR020843">
    <property type="entry name" value="ER"/>
</dbReference>
<reference evidence="2 3" key="1">
    <citation type="submission" date="2019-01" db="EMBL/GenBank/DDBJ databases">
        <title>Sequencing the genomes of 1000 actinobacteria strains.</title>
        <authorList>
            <person name="Klenk H.-P."/>
        </authorList>
    </citation>
    <scope>NUCLEOTIDE SEQUENCE [LARGE SCALE GENOMIC DNA]</scope>
    <source>
        <strain evidence="2 3">DSM 43925</strain>
    </source>
</reference>
<dbReference type="Pfam" id="PF13602">
    <property type="entry name" value="ADH_zinc_N_2"/>
    <property type="match status" value="1"/>
</dbReference>
<dbReference type="InterPro" id="IPR036291">
    <property type="entry name" value="NAD(P)-bd_dom_sf"/>
</dbReference>
<keyword evidence="3" id="KW-1185">Reference proteome</keyword>
<dbReference type="GO" id="GO:0016491">
    <property type="term" value="F:oxidoreductase activity"/>
    <property type="evidence" value="ECO:0007669"/>
    <property type="project" value="InterPro"/>
</dbReference>
<dbReference type="AlphaFoldDB" id="A0A438M4R5"/>
<dbReference type="InterPro" id="IPR051397">
    <property type="entry name" value="Zn-ADH-like_protein"/>
</dbReference>
<accession>A0A438M4R5</accession>
<evidence type="ECO:0000259" key="1">
    <source>
        <dbReference type="SMART" id="SM00829"/>
    </source>
</evidence>
<dbReference type="SMART" id="SM00829">
    <property type="entry name" value="PKS_ER"/>
    <property type="match status" value="1"/>
</dbReference>
<dbReference type="RefSeq" id="WP_241564063.1">
    <property type="nucleotide sequence ID" value="NZ_SAUN01000001.1"/>
</dbReference>
<organism evidence="2 3">
    <name type="scientific">Nonomuraea polychroma</name>
    <dbReference type="NCBI Taxonomy" id="46176"/>
    <lineage>
        <taxon>Bacteria</taxon>
        <taxon>Bacillati</taxon>
        <taxon>Actinomycetota</taxon>
        <taxon>Actinomycetes</taxon>
        <taxon>Streptosporangiales</taxon>
        <taxon>Streptosporangiaceae</taxon>
        <taxon>Nonomuraea</taxon>
    </lineage>
</organism>
<feature type="domain" description="Enoyl reductase (ER)" evidence="1">
    <location>
        <begin position="12"/>
        <end position="328"/>
    </location>
</feature>
<dbReference type="SUPFAM" id="SSF51735">
    <property type="entry name" value="NAD(P)-binding Rossmann-fold domains"/>
    <property type="match status" value="1"/>
</dbReference>
<dbReference type="InterPro" id="IPR011032">
    <property type="entry name" value="GroES-like_sf"/>
</dbReference>
<protein>
    <submittedName>
        <fullName evidence="2">NADPH2:quinone reductase</fullName>
    </submittedName>
</protein>
<dbReference type="InterPro" id="IPR013154">
    <property type="entry name" value="ADH-like_N"/>
</dbReference>
<dbReference type="Proteomes" id="UP000284824">
    <property type="component" value="Unassembled WGS sequence"/>
</dbReference>
<dbReference type="CDD" id="cd08273">
    <property type="entry name" value="MDR8"/>
    <property type="match status" value="1"/>
</dbReference>
<dbReference type="EMBL" id="SAUN01000001">
    <property type="protein sequence ID" value="RVX40805.1"/>
    <property type="molecule type" value="Genomic_DNA"/>
</dbReference>
<proteinExistence type="predicted"/>
<dbReference type="Pfam" id="PF08240">
    <property type="entry name" value="ADH_N"/>
    <property type="match status" value="1"/>
</dbReference>
<dbReference type="PANTHER" id="PTHR43677">
    <property type="entry name" value="SHORT-CHAIN DEHYDROGENASE/REDUCTASE"/>
    <property type="match status" value="1"/>
</dbReference>
<gene>
    <name evidence="2" type="ORF">EDD27_3233</name>
</gene>
<name>A0A438M4R5_9ACTN</name>
<evidence type="ECO:0000313" key="2">
    <source>
        <dbReference type="EMBL" id="RVX40805.1"/>
    </source>
</evidence>
<comment type="caution">
    <text evidence="2">The sequence shown here is derived from an EMBL/GenBank/DDBJ whole genome shotgun (WGS) entry which is preliminary data.</text>
</comment>
<dbReference type="Gene3D" id="3.40.50.720">
    <property type="entry name" value="NAD(P)-binding Rossmann-like Domain"/>
    <property type="match status" value="1"/>
</dbReference>
<evidence type="ECO:0000313" key="3">
    <source>
        <dbReference type="Proteomes" id="UP000284824"/>
    </source>
</evidence>
<dbReference type="SUPFAM" id="SSF50129">
    <property type="entry name" value="GroES-like"/>
    <property type="match status" value="1"/>
</dbReference>
<dbReference type="Gene3D" id="3.90.180.10">
    <property type="entry name" value="Medium-chain alcohol dehydrogenases, catalytic domain"/>
    <property type="match status" value="1"/>
</dbReference>